<reference evidence="3" key="1">
    <citation type="submission" date="2016-10" db="EMBL/GenBank/DDBJ databases">
        <authorList>
            <person name="Varghese N."/>
            <person name="Submissions S."/>
        </authorList>
    </citation>
    <scope>NUCLEOTIDE SEQUENCE [LARGE SCALE GENOMIC DNA]</scope>
    <source>
        <strain evidence="3">DSM 19482</strain>
    </source>
</reference>
<dbReference type="Proteomes" id="UP000187261">
    <property type="component" value="Unassembled WGS sequence"/>
</dbReference>
<dbReference type="EMBL" id="FTPU01000013">
    <property type="protein sequence ID" value="SIT96792.1"/>
    <property type="molecule type" value="Genomic_DNA"/>
</dbReference>
<feature type="coiled-coil region" evidence="1">
    <location>
        <begin position="98"/>
        <end position="136"/>
    </location>
</feature>
<dbReference type="STRING" id="1121284.SAMN05660493_01487"/>
<organism evidence="2 3">
    <name type="scientific">Epilithonimonas bovis DSM 19482</name>
    <dbReference type="NCBI Taxonomy" id="1121284"/>
    <lineage>
        <taxon>Bacteria</taxon>
        <taxon>Pseudomonadati</taxon>
        <taxon>Bacteroidota</taxon>
        <taxon>Flavobacteriia</taxon>
        <taxon>Flavobacteriales</taxon>
        <taxon>Weeksellaceae</taxon>
        <taxon>Chryseobacterium group</taxon>
        <taxon>Epilithonimonas</taxon>
    </lineage>
</organism>
<dbReference type="RefSeq" id="WP_076782996.1">
    <property type="nucleotide sequence ID" value="NZ_FTPU01000013.1"/>
</dbReference>
<keyword evidence="3" id="KW-1185">Reference proteome</keyword>
<evidence type="ECO:0000313" key="2">
    <source>
        <dbReference type="EMBL" id="SIT96792.1"/>
    </source>
</evidence>
<keyword evidence="1" id="KW-0175">Coiled coil</keyword>
<dbReference type="OrthoDB" id="796548at2"/>
<gene>
    <name evidence="2" type="ORF">SAMN05660493_01487</name>
</gene>
<evidence type="ECO:0000256" key="1">
    <source>
        <dbReference type="SAM" id="Coils"/>
    </source>
</evidence>
<accession>A0A1U7PXW2</accession>
<evidence type="ECO:0000313" key="3">
    <source>
        <dbReference type="Proteomes" id="UP000187261"/>
    </source>
</evidence>
<proteinExistence type="predicted"/>
<dbReference type="AlphaFoldDB" id="A0A1U7PXW2"/>
<protein>
    <submittedName>
        <fullName evidence="2">Uncharacterized protein</fullName>
    </submittedName>
</protein>
<name>A0A1U7PXW2_9FLAO</name>
<sequence length="147" mass="16923">MKERLLEYIEYKKLKNTDFEKSAGLSNGFVNNFGDNIREKTLQKISDAFPDLNIDWWKTGLGTMLNNSQEIITQGNGNHNINGVNGNVTISHNEFSNMIELQKNYQDLQKELTDRLKTSQEQLSKSQNQLSESQQQITTLIEILKKN</sequence>